<protein>
    <recommendedName>
        <fullName evidence="1">Putative membrane protein insertion efficiency factor</fullName>
    </recommendedName>
</protein>
<organism evidence="2 3">
    <name type="scientific">Candidatus Magasanikbacteria bacterium GW2011_GWC2_45_8</name>
    <dbReference type="NCBI Taxonomy" id="1619050"/>
    <lineage>
        <taxon>Bacteria</taxon>
        <taxon>Candidatus Magasanikiibacteriota</taxon>
    </lineage>
</organism>
<evidence type="ECO:0000256" key="1">
    <source>
        <dbReference type="HAMAP-Rule" id="MF_00386"/>
    </source>
</evidence>
<dbReference type="Proteomes" id="UP000034911">
    <property type="component" value="Unassembled WGS sequence"/>
</dbReference>
<dbReference type="EMBL" id="LCLH01000007">
    <property type="protein sequence ID" value="KKU14051.1"/>
    <property type="molecule type" value="Genomic_DNA"/>
</dbReference>
<dbReference type="NCBIfam" id="TIGR00278">
    <property type="entry name" value="membrane protein insertion efficiency factor YidD"/>
    <property type="match status" value="1"/>
</dbReference>
<dbReference type="Pfam" id="PF01809">
    <property type="entry name" value="YidD"/>
    <property type="match status" value="1"/>
</dbReference>
<comment type="similarity">
    <text evidence="1">Belongs to the UPF0161 family.</text>
</comment>
<comment type="caution">
    <text evidence="2">The sequence shown here is derived from an EMBL/GenBank/DDBJ whole genome shotgun (WGS) entry which is preliminary data.</text>
</comment>
<comment type="subcellular location">
    <subcellularLocation>
        <location evidence="1">Cell membrane</location>
        <topology evidence="1">Peripheral membrane protein</topology>
        <orientation evidence="1">Cytoplasmic side</orientation>
    </subcellularLocation>
</comment>
<dbReference type="STRING" id="1619050.UX20_C0007G0029"/>
<keyword evidence="1" id="KW-0472">Membrane</keyword>
<accession>A0A0G1N098</accession>
<keyword evidence="1" id="KW-1003">Cell membrane</keyword>
<dbReference type="PANTHER" id="PTHR33383:SF1">
    <property type="entry name" value="MEMBRANE PROTEIN INSERTION EFFICIENCY FACTOR-RELATED"/>
    <property type="match status" value="1"/>
</dbReference>
<sequence length="92" mass="10918">MPTRKIKNFFSFFISLPRRVVLFFIKLYQRTISFDHGVLRGAYPNGFCRFYPSCSQYGYEAFERYGMVRGTLKTLWRVVRCNPWSKGGVDKL</sequence>
<dbReference type="AlphaFoldDB" id="A0A0G1N098"/>
<gene>
    <name evidence="2" type="ORF">UX20_C0007G0029</name>
</gene>
<dbReference type="GO" id="GO:0005886">
    <property type="term" value="C:plasma membrane"/>
    <property type="evidence" value="ECO:0007669"/>
    <property type="project" value="UniProtKB-SubCell"/>
</dbReference>
<dbReference type="PATRIC" id="fig|1619050.3.peg.176"/>
<evidence type="ECO:0000313" key="3">
    <source>
        <dbReference type="Proteomes" id="UP000034911"/>
    </source>
</evidence>
<dbReference type="SMART" id="SM01234">
    <property type="entry name" value="Haemolytic"/>
    <property type="match status" value="1"/>
</dbReference>
<proteinExistence type="inferred from homology"/>
<dbReference type="InterPro" id="IPR002696">
    <property type="entry name" value="Membr_insert_effic_factor_YidD"/>
</dbReference>
<reference evidence="2 3" key="1">
    <citation type="journal article" date="2015" name="Nature">
        <title>rRNA introns, odd ribosomes, and small enigmatic genomes across a large radiation of phyla.</title>
        <authorList>
            <person name="Brown C.T."/>
            <person name="Hug L.A."/>
            <person name="Thomas B.C."/>
            <person name="Sharon I."/>
            <person name="Castelle C.J."/>
            <person name="Singh A."/>
            <person name="Wilkins M.J."/>
            <person name="Williams K.H."/>
            <person name="Banfield J.F."/>
        </authorList>
    </citation>
    <scope>NUCLEOTIDE SEQUENCE [LARGE SCALE GENOMIC DNA]</scope>
</reference>
<comment type="function">
    <text evidence="1">Could be involved in insertion of integral membrane proteins into the membrane.</text>
</comment>
<dbReference type="HAMAP" id="MF_00386">
    <property type="entry name" value="UPF0161_YidD"/>
    <property type="match status" value="1"/>
</dbReference>
<name>A0A0G1N098_9BACT</name>
<evidence type="ECO:0000313" key="2">
    <source>
        <dbReference type="EMBL" id="KKU14051.1"/>
    </source>
</evidence>
<dbReference type="PANTHER" id="PTHR33383">
    <property type="entry name" value="MEMBRANE PROTEIN INSERTION EFFICIENCY FACTOR-RELATED"/>
    <property type="match status" value="1"/>
</dbReference>